<sequence length="248" mass="28886">MKRGFTIGIQRQSSKAWPENTRDPRHLSNFGPNHRLARSWPPFFWDAKRVLLVDFLPRGSTITWKYYPGVLGRLSDYPSERGEGKLTRGVFLLHDNGPVHKARRAQAALRECGFEQRNHPPYSPDLAPSDYFLLRQLKFSLRRRIFHDDDEVKEVVTMLLEEQIEFFWLAEIQSLHDKWFKCIQIKVAHSPEKTRDRANQPAEPIQEKLPVVLFLLTARITPATSWFEPKMITPAAGFSSDLHLPYIP</sequence>
<dbReference type="InterPro" id="IPR036397">
    <property type="entry name" value="RNaseH_sf"/>
</dbReference>
<gene>
    <name evidence="2" type="ORF">O3P69_019045</name>
</gene>
<dbReference type="Gene3D" id="3.30.420.10">
    <property type="entry name" value="Ribonuclease H-like superfamily/Ribonuclease H"/>
    <property type="match status" value="1"/>
</dbReference>
<evidence type="ECO:0000256" key="1">
    <source>
        <dbReference type="SAM" id="MobiDB-lite"/>
    </source>
</evidence>
<dbReference type="GO" id="GO:0003676">
    <property type="term" value="F:nucleic acid binding"/>
    <property type="evidence" value="ECO:0007669"/>
    <property type="project" value="InterPro"/>
</dbReference>
<accession>A0AAW0T7M7</accession>
<dbReference type="PANTHER" id="PTHR46060:SF1">
    <property type="entry name" value="MARINER MOS1 TRANSPOSASE-LIKE PROTEIN"/>
    <property type="match status" value="1"/>
</dbReference>
<dbReference type="AlphaFoldDB" id="A0AAW0T7M7"/>
<dbReference type="PANTHER" id="PTHR46060">
    <property type="entry name" value="MARINER MOS1 TRANSPOSASE-LIKE PROTEIN"/>
    <property type="match status" value="1"/>
</dbReference>
<keyword evidence="3" id="KW-1185">Reference proteome</keyword>
<comment type="caution">
    <text evidence="2">The sequence shown here is derived from an EMBL/GenBank/DDBJ whole genome shotgun (WGS) entry which is preliminary data.</text>
</comment>
<organism evidence="2 3">
    <name type="scientific">Scylla paramamosain</name>
    <name type="common">Mud crab</name>
    <dbReference type="NCBI Taxonomy" id="85552"/>
    <lineage>
        <taxon>Eukaryota</taxon>
        <taxon>Metazoa</taxon>
        <taxon>Ecdysozoa</taxon>
        <taxon>Arthropoda</taxon>
        <taxon>Crustacea</taxon>
        <taxon>Multicrustacea</taxon>
        <taxon>Malacostraca</taxon>
        <taxon>Eumalacostraca</taxon>
        <taxon>Eucarida</taxon>
        <taxon>Decapoda</taxon>
        <taxon>Pleocyemata</taxon>
        <taxon>Brachyura</taxon>
        <taxon>Eubrachyura</taxon>
        <taxon>Portunoidea</taxon>
        <taxon>Portunidae</taxon>
        <taxon>Portuninae</taxon>
        <taxon>Scylla</taxon>
    </lineage>
</organism>
<proteinExistence type="predicted"/>
<feature type="region of interest" description="Disordered" evidence="1">
    <location>
        <begin position="1"/>
        <end position="28"/>
    </location>
</feature>
<evidence type="ECO:0008006" key="4">
    <source>
        <dbReference type="Google" id="ProtNLM"/>
    </source>
</evidence>
<protein>
    <recommendedName>
        <fullName evidence="4">Transposase</fullName>
    </recommendedName>
</protein>
<dbReference type="Proteomes" id="UP001487740">
    <property type="component" value="Unassembled WGS sequence"/>
</dbReference>
<evidence type="ECO:0000313" key="2">
    <source>
        <dbReference type="EMBL" id="KAK8383386.1"/>
    </source>
</evidence>
<dbReference type="InterPro" id="IPR052709">
    <property type="entry name" value="Transposase-MT_Hybrid"/>
</dbReference>
<evidence type="ECO:0000313" key="3">
    <source>
        <dbReference type="Proteomes" id="UP001487740"/>
    </source>
</evidence>
<reference evidence="2 3" key="1">
    <citation type="submission" date="2023-03" db="EMBL/GenBank/DDBJ databases">
        <title>High-quality genome of Scylla paramamosain provides insights in environmental adaptation.</title>
        <authorList>
            <person name="Zhang L."/>
        </authorList>
    </citation>
    <scope>NUCLEOTIDE SEQUENCE [LARGE SCALE GENOMIC DNA]</scope>
    <source>
        <strain evidence="2">LZ_2023a</strain>
        <tissue evidence="2">Muscle</tissue>
    </source>
</reference>
<dbReference type="EMBL" id="JARAKH010000037">
    <property type="protein sequence ID" value="KAK8383386.1"/>
    <property type="molecule type" value="Genomic_DNA"/>
</dbReference>
<name>A0AAW0T7M7_SCYPA</name>